<dbReference type="STRING" id="1619046.US42_C0004G0046"/>
<protein>
    <submittedName>
        <fullName evidence="2">Uncharacterized protein</fullName>
    </submittedName>
</protein>
<proteinExistence type="predicted"/>
<dbReference type="AlphaFoldDB" id="A0A0G0GD40"/>
<name>A0A0G0GD40_9BACT</name>
<accession>A0A0G0GD40</accession>
<sequence>MYKFGKIIFFFILFLIFGLTIVFSICPSLLVYIYRGDDEKTIWVETKYFPIKKNIFSTNYLIAPNVEWSPNGTYFSFYDYVRLEWATKEWALKIINARTFRIKTIFIGDYKTSEYKWIDNENVRVYEDAGSGVRIYRDININVPEPFIATDHASPEYWTPEKTF</sequence>
<feature type="transmembrane region" description="Helical" evidence="1">
    <location>
        <begin position="7"/>
        <end position="34"/>
    </location>
</feature>
<reference evidence="2 3" key="1">
    <citation type="journal article" date="2015" name="Nature">
        <title>rRNA introns, odd ribosomes, and small enigmatic genomes across a large radiation of phyla.</title>
        <authorList>
            <person name="Brown C.T."/>
            <person name="Hug L.A."/>
            <person name="Thomas B.C."/>
            <person name="Sharon I."/>
            <person name="Castelle C.J."/>
            <person name="Singh A."/>
            <person name="Wilkins M.J."/>
            <person name="Williams K.H."/>
            <person name="Banfield J.F."/>
        </authorList>
    </citation>
    <scope>NUCLEOTIDE SEQUENCE [LARGE SCALE GENOMIC DNA]</scope>
</reference>
<keyword evidence="1" id="KW-0472">Membrane</keyword>
<dbReference type="Proteomes" id="UP000034849">
    <property type="component" value="Unassembled WGS sequence"/>
</dbReference>
<organism evidence="2 3">
    <name type="scientific">Candidatus Magasanikbacteria bacterium GW2011_GWC2_37_14</name>
    <dbReference type="NCBI Taxonomy" id="1619046"/>
    <lineage>
        <taxon>Bacteria</taxon>
        <taxon>Candidatus Magasanikiibacteriota</taxon>
    </lineage>
</organism>
<dbReference type="EMBL" id="LBSX01000004">
    <property type="protein sequence ID" value="KKQ27907.1"/>
    <property type="molecule type" value="Genomic_DNA"/>
</dbReference>
<gene>
    <name evidence="2" type="ORF">US42_C0004G0046</name>
</gene>
<keyword evidence="1" id="KW-0812">Transmembrane</keyword>
<evidence type="ECO:0000313" key="3">
    <source>
        <dbReference type="Proteomes" id="UP000034849"/>
    </source>
</evidence>
<evidence type="ECO:0000256" key="1">
    <source>
        <dbReference type="SAM" id="Phobius"/>
    </source>
</evidence>
<keyword evidence="1" id="KW-1133">Transmembrane helix</keyword>
<evidence type="ECO:0000313" key="2">
    <source>
        <dbReference type="EMBL" id="KKQ27907.1"/>
    </source>
</evidence>
<comment type="caution">
    <text evidence="2">The sequence shown here is derived from an EMBL/GenBank/DDBJ whole genome shotgun (WGS) entry which is preliminary data.</text>
</comment>